<keyword evidence="3" id="KW-1185">Reference proteome</keyword>
<protein>
    <recommendedName>
        <fullName evidence="4">MFS transporter permease</fullName>
    </recommendedName>
</protein>
<feature type="transmembrane region" description="Helical" evidence="1">
    <location>
        <begin position="202"/>
        <end position="220"/>
    </location>
</feature>
<feature type="transmembrane region" description="Helical" evidence="1">
    <location>
        <begin position="119"/>
        <end position="139"/>
    </location>
</feature>
<dbReference type="Proteomes" id="UP000242930">
    <property type="component" value="Unassembled WGS sequence"/>
</dbReference>
<evidence type="ECO:0000256" key="1">
    <source>
        <dbReference type="SAM" id="Phobius"/>
    </source>
</evidence>
<dbReference type="STRING" id="915471.SAMN05216201_11851"/>
<evidence type="ECO:0000313" key="2">
    <source>
        <dbReference type="EMBL" id="SEJ79355.1"/>
    </source>
</evidence>
<reference evidence="3" key="1">
    <citation type="submission" date="2016-10" db="EMBL/GenBank/DDBJ databases">
        <authorList>
            <person name="Varghese N."/>
            <person name="Submissions S."/>
        </authorList>
    </citation>
    <scope>NUCLEOTIDE SEQUENCE [LARGE SCALE GENOMIC DNA]</scope>
    <source>
        <strain evidence="3">LMG 25967</strain>
    </source>
</reference>
<gene>
    <name evidence="2" type="ORF">SAMN05216201_11851</name>
</gene>
<name>A0A1H7C167_9PSED</name>
<evidence type="ECO:0000313" key="3">
    <source>
        <dbReference type="Proteomes" id="UP000242930"/>
    </source>
</evidence>
<sequence length="224" mass="24452">MAEWWLYGPRDLLLFAPRTYYRLFELYNLELWPLQLLALALGTTVLVLWRRGGARAGRAIAAILLLCWLWVAWGFHWQRYASINLAAGYFALAFVAQALLLLWLGVLRGRLAPAPATRLQQRAGLILVLFALLGFPLLGPLLGRSWTQAEVFGMAPDPTALATLGVLLLAGGRPAWGLWPLPVAWCLVSGTTLWAMEAPDFALAPLAALLAVGLAAGGAARRSR</sequence>
<dbReference type="InterPro" id="IPR045708">
    <property type="entry name" value="DUF6064"/>
</dbReference>
<dbReference type="AlphaFoldDB" id="A0A1H7C167"/>
<keyword evidence="1" id="KW-1133">Transmembrane helix</keyword>
<accession>A0A1H7C167</accession>
<dbReference type="Pfam" id="PF19540">
    <property type="entry name" value="DUF6064"/>
    <property type="match status" value="1"/>
</dbReference>
<proteinExistence type="predicted"/>
<organism evidence="2 3">
    <name type="scientific">Pseudomonas linyingensis</name>
    <dbReference type="NCBI Taxonomy" id="915471"/>
    <lineage>
        <taxon>Bacteria</taxon>
        <taxon>Pseudomonadati</taxon>
        <taxon>Pseudomonadota</taxon>
        <taxon>Gammaproteobacteria</taxon>
        <taxon>Pseudomonadales</taxon>
        <taxon>Pseudomonadaceae</taxon>
        <taxon>Pseudomonas</taxon>
    </lineage>
</organism>
<dbReference type="EMBL" id="FNZE01000018">
    <property type="protein sequence ID" value="SEJ79355.1"/>
    <property type="molecule type" value="Genomic_DNA"/>
</dbReference>
<keyword evidence="1" id="KW-0472">Membrane</keyword>
<dbReference type="RefSeq" id="WP_090313077.1">
    <property type="nucleotide sequence ID" value="NZ_FNZE01000018.1"/>
</dbReference>
<feature type="transmembrane region" description="Helical" evidence="1">
    <location>
        <begin position="87"/>
        <end position="107"/>
    </location>
</feature>
<keyword evidence="1" id="KW-0812">Transmembrane</keyword>
<feature type="transmembrane region" description="Helical" evidence="1">
    <location>
        <begin position="56"/>
        <end position="75"/>
    </location>
</feature>
<feature type="transmembrane region" description="Helical" evidence="1">
    <location>
        <begin position="31"/>
        <end position="49"/>
    </location>
</feature>
<evidence type="ECO:0008006" key="4">
    <source>
        <dbReference type="Google" id="ProtNLM"/>
    </source>
</evidence>